<dbReference type="RefSeq" id="WP_322776294.1">
    <property type="nucleotide sequence ID" value="NZ_JARJFB010000014.1"/>
</dbReference>
<protein>
    <submittedName>
        <fullName evidence="1">Uncharacterized protein</fullName>
    </submittedName>
</protein>
<reference evidence="1 2" key="1">
    <citation type="submission" date="2023-03" db="EMBL/GenBank/DDBJ databases">
        <title>Host association and intracellularity evolved multiple times independently in the Rickettsiales.</title>
        <authorList>
            <person name="Castelli M."/>
            <person name="Nardi T."/>
            <person name="Gammuto L."/>
            <person name="Bellinzona G."/>
            <person name="Sabaneyeva E."/>
            <person name="Potekhin A."/>
            <person name="Serra V."/>
            <person name="Petroni G."/>
            <person name="Sassera D."/>
        </authorList>
    </citation>
    <scope>NUCLEOTIDE SEQUENCE [LARGE SCALE GENOMIC DNA]</scope>
    <source>
        <strain evidence="1 2">Sr 2-6</strain>
    </source>
</reference>
<evidence type="ECO:0000313" key="1">
    <source>
        <dbReference type="EMBL" id="MEA0970392.1"/>
    </source>
</evidence>
<dbReference type="EMBL" id="JARJFB010000014">
    <property type="protein sequence ID" value="MEA0970392.1"/>
    <property type="molecule type" value="Genomic_DNA"/>
</dbReference>
<name>A0ABU5NB65_9RICK</name>
<accession>A0ABU5NB65</accession>
<comment type="caution">
    <text evidence="1">The sequence shown here is derived from an EMBL/GenBank/DDBJ whole genome shotgun (WGS) entry which is preliminary data.</text>
</comment>
<keyword evidence="2" id="KW-1185">Reference proteome</keyword>
<evidence type="ECO:0000313" key="2">
    <source>
        <dbReference type="Proteomes" id="UP001291687"/>
    </source>
</evidence>
<dbReference type="Proteomes" id="UP001291687">
    <property type="component" value="Unassembled WGS sequence"/>
</dbReference>
<sequence>MTDLYKIAKRVLRAIEAGETNQDIFVWDARALAESAAEREDRCEKHLGNLTDAELMKLVDFINEEKLKKEREA</sequence>
<organism evidence="1 2">
    <name type="scientific">Candidatus Megaera venefica</name>
    <dbReference type="NCBI Taxonomy" id="2055910"/>
    <lineage>
        <taxon>Bacteria</taxon>
        <taxon>Pseudomonadati</taxon>
        <taxon>Pseudomonadota</taxon>
        <taxon>Alphaproteobacteria</taxon>
        <taxon>Rickettsiales</taxon>
        <taxon>Rickettsiaceae</taxon>
        <taxon>Candidatus Megaera</taxon>
    </lineage>
</organism>
<gene>
    <name evidence="1" type="ORF">Megvenef_00351</name>
</gene>
<proteinExistence type="predicted"/>